<name>A0AAD7D0X3_MYCRO</name>
<evidence type="ECO:0000313" key="2">
    <source>
        <dbReference type="EMBL" id="KAJ7673534.1"/>
    </source>
</evidence>
<keyword evidence="3" id="KW-1185">Reference proteome</keyword>
<reference evidence="2" key="1">
    <citation type="submission" date="2023-03" db="EMBL/GenBank/DDBJ databases">
        <title>Massive genome expansion in bonnet fungi (Mycena s.s.) driven by repeated elements and novel gene families across ecological guilds.</title>
        <authorList>
            <consortium name="Lawrence Berkeley National Laboratory"/>
            <person name="Harder C.B."/>
            <person name="Miyauchi S."/>
            <person name="Viragh M."/>
            <person name="Kuo A."/>
            <person name="Thoen E."/>
            <person name="Andreopoulos B."/>
            <person name="Lu D."/>
            <person name="Skrede I."/>
            <person name="Drula E."/>
            <person name="Henrissat B."/>
            <person name="Morin E."/>
            <person name="Kohler A."/>
            <person name="Barry K."/>
            <person name="LaButti K."/>
            <person name="Morin E."/>
            <person name="Salamov A."/>
            <person name="Lipzen A."/>
            <person name="Mereny Z."/>
            <person name="Hegedus B."/>
            <person name="Baldrian P."/>
            <person name="Stursova M."/>
            <person name="Weitz H."/>
            <person name="Taylor A."/>
            <person name="Grigoriev I.V."/>
            <person name="Nagy L.G."/>
            <person name="Martin F."/>
            <person name="Kauserud H."/>
        </authorList>
    </citation>
    <scope>NUCLEOTIDE SEQUENCE</scope>
    <source>
        <strain evidence="2">CBHHK067</strain>
    </source>
</reference>
<dbReference type="AlphaFoldDB" id="A0AAD7D0X3"/>
<evidence type="ECO:0000313" key="3">
    <source>
        <dbReference type="Proteomes" id="UP001221757"/>
    </source>
</evidence>
<dbReference type="Proteomes" id="UP001221757">
    <property type="component" value="Unassembled WGS sequence"/>
</dbReference>
<gene>
    <name evidence="2" type="ORF">B0H17DRAFT_1335029</name>
</gene>
<accession>A0AAD7D0X3</accession>
<proteinExistence type="predicted"/>
<feature type="transmembrane region" description="Helical" evidence="1">
    <location>
        <begin position="173"/>
        <end position="193"/>
    </location>
</feature>
<keyword evidence="1" id="KW-1133">Transmembrane helix</keyword>
<feature type="transmembrane region" description="Helical" evidence="1">
    <location>
        <begin position="132"/>
        <end position="153"/>
    </location>
</feature>
<dbReference type="EMBL" id="JARKIE010000161">
    <property type="protein sequence ID" value="KAJ7673534.1"/>
    <property type="molecule type" value="Genomic_DNA"/>
</dbReference>
<evidence type="ECO:0000256" key="1">
    <source>
        <dbReference type="SAM" id="Phobius"/>
    </source>
</evidence>
<comment type="caution">
    <text evidence="2">The sequence shown here is derived from an EMBL/GenBank/DDBJ whole genome shotgun (WGS) entry which is preliminary data.</text>
</comment>
<feature type="transmembrane region" description="Helical" evidence="1">
    <location>
        <begin position="77"/>
        <end position="94"/>
    </location>
</feature>
<feature type="transmembrane region" description="Helical" evidence="1">
    <location>
        <begin position="310"/>
        <end position="330"/>
    </location>
</feature>
<feature type="transmembrane region" description="Helical" evidence="1">
    <location>
        <begin position="269"/>
        <end position="290"/>
    </location>
</feature>
<feature type="transmembrane region" description="Helical" evidence="1">
    <location>
        <begin position="100"/>
        <end position="120"/>
    </location>
</feature>
<organism evidence="2 3">
    <name type="scientific">Mycena rosella</name>
    <name type="common">Pink bonnet</name>
    <name type="synonym">Agaricus rosellus</name>
    <dbReference type="NCBI Taxonomy" id="1033263"/>
    <lineage>
        <taxon>Eukaryota</taxon>
        <taxon>Fungi</taxon>
        <taxon>Dikarya</taxon>
        <taxon>Basidiomycota</taxon>
        <taxon>Agaricomycotina</taxon>
        <taxon>Agaricomycetes</taxon>
        <taxon>Agaricomycetidae</taxon>
        <taxon>Agaricales</taxon>
        <taxon>Marasmiineae</taxon>
        <taxon>Mycenaceae</taxon>
        <taxon>Mycena</taxon>
    </lineage>
</organism>
<keyword evidence="1" id="KW-0812">Transmembrane</keyword>
<feature type="transmembrane region" description="Helical" evidence="1">
    <location>
        <begin position="229"/>
        <end position="248"/>
    </location>
</feature>
<sequence length="412" mass="46334">MSIFSFQAPFFPDRDPCFGDPSNSSSLCEVPTPSMIMFLNISTAQSYVEAYCLNPPVDSCAFGYCPNPDVASPAVRISTYFTTVVSAILVLYSPEDVASSFFAQLLNIYSLIIAAIISIAHRNLTKPHTVVALGLAASPLSAYLIIYVIRSIFGNQTRLDAVFGRGNWLNRSAVLALLPIWFSVLVFSVLPTGAWHFQQTACDDLVGNGLIIRVFFQPFILLFEEFPATGAVILGIFVVIWMTAIYLQRGDIWKKRNNKLPWRRIWRKVVEAYPFLQFFTVVLIPHALWILNIEVGIGILLTRETLTATYGQLLALFMTVPPLIQLCLLLPQVPRWFIDLTWVRLLTCRRDKPLRYRRRLREASESTMSLRGDFPRTNTDSYMYKAGASSQSTLYAPAADVYPIPLQPIPAP</sequence>
<keyword evidence="1" id="KW-0472">Membrane</keyword>
<protein>
    <submittedName>
        <fullName evidence="2">Uncharacterized protein</fullName>
    </submittedName>
</protein>